<name>A0A4Q7IJA1_9GAMM</name>
<evidence type="ECO:0000313" key="3">
    <source>
        <dbReference type="Proteomes" id="UP000291338"/>
    </source>
</evidence>
<feature type="compositionally biased region" description="Polar residues" evidence="1">
    <location>
        <begin position="10"/>
        <end position="21"/>
    </location>
</feature>
<proteinExistence type="predicted"/>
<accession>A0A4Q7IJA1</accession>
<gene>
    <name evidence="2" type="ORF">C1E23_18455</name>
</gene>
<protein>
    <submittedName>
        <fullName evidence="2">Uncharacterized protein</fullName>
    </submittedName>
</protein>
<comment type="caution">
    <text evidence="2">The sequence shown here is derived from an EMBL/GenBank/DDBJ whole genome shotgun (WGS) entry which is preliminary data.</text>
</comment>
<feature type="region of interest" description="Disordered" evidence="1">
    <location>
        <begin position="1"/>
        <end position="24"/>
    </location>
</feature>
<dbReference type="RefSeq" id="WP_130256973.1">
    <property type="nucleotide sequence ID" value="NZ_PPSX01000087.1"/>
</dbReference>
<dbReference type="EMBL" id="PPSX01000087">
    <property type="protein sequence ID" value="RZQ51622.1"/>
    <property type="molecule type" value="Genomic_DNA"/>
</dbReference>
<sequence>MRSILRKLFGSSSDSSQSNEKPNFDMEKYISAALDGAIKQNQSHDNTWGFSEANEWHVVLRN</sequence>
<reference evidence="2 3" key="1">
    <citation type="submission" date="2018-01" db="EMBL/GenBank/DDBJ databases">
        <title>Co-occurrence of chitin degradation, pigmentation and bioactivity in marine Pseudoalteromonas.</title>
        <authorList>
            <person name="Paulsen S."/>
            <person name="Gram L."/>
            <person name="Machado H."/>
        </authorList>
    </citation>
    <scope>NUCLEOTIDE SEQUENCE [LARGE SCALE GENOMIC DNA]</scope>
    <source>
        <strain evidence="2 3">S3898</strain>
    </source>
</reference>
<evidence type="ECO:0000256" key="1">
    <source>
        <dbReference type="SAM" id="MobiDB-lite"/>
    </source>
</evidence>
<evidence type="ECO:0000313" key="2">
    <source>
        <dbReference type="EMBL" id="RZQ51622.1"/>
    </source>
</evidence>
<organism evidence="2 3">
    <name type="scientific">Pseudoalteromonas phenolica</name>
    <dbReference type="NCBI Taxonomy" id="161398"/>
    <lineage>
        <taxon>Bacteria</taxon>
        <taxon>Pseudomonadati</taxon>
        <taxon>Pseudomonadota</taxon>
        <taxon>Gammaproteobacteria</taxon>
        <taxon>Alteromonadales</taxon>
        <taxon>Pseudoalteromonadaceae</taxon>
        <taxon>Pseudoalteromonas</taxon>
    </lineage>
</organism>
<dbReference type="AlphaFoldDB" id="A0A4Q7IJA1"/>
<dbReference type="Proteomes" id="UP000291338">
    <property type="component" value="Unassembled WGS sequence"/>
</dbReference>